<dbReference type="STRING" id="216938.SHELI_v1c10630"/>
<sequence>MKKVECKKQKNNISLGIYKVQLFVQQLVLTNGKDWLMDVVSGLIEGFADKALDLLPTLKALIDKVPGASFILHKFVITPISTKLAEPVVNLIVAWAEKNAAANSSSLVSYLLH</sequence>
<proteinExistence type="predicted"/>
<gene>
    <name evidence="1" type="ORF">SHELI_v1c10630</name>
</gene>
<dbReference type="KEGG" id="shj:SHELI_v1c10630"/>
<dbReference type="RefSeq" id="WP_157087600.1">
    <property type="nucleotide sequence ID" value="NZ_CP017015.1"/>
</dbReference>
<organism evidence="1 2">
    <name type="scientific">Spiroplasma helicoides</name>
    <dbReference type="NCBI Taxonomy" id="216938"/>
    <lineage>
        <taxon>Bacteria</taxon>
        <taxon>Bacillati</taxon>
        <taxon>Mycoplasmatota</taxon>
        <taxon>Mollicutes</taxon>
        <taxon>Entomoplasmatales</taxon>
        <taxon>Spiroplasmataceae</taxon>
        <taxon>Spiroplasma</taxon>
    </lineage>
</organism>
<evidence type="ECO:0000313" key="2">
    <source>
        <dbReference type="Proteomes" id="UP000094378"/>
    </source>
</evidence>
<evidence type="ECO:0000313" key="1">
    <source>
        <dbReference type="EMBL" id="AOG61010.1"/>
    </source>
</evidence>
<dbReference type="OrthoDB" id="9840664at2"/>
<dbReference type="EMBL" id="CP017015">
    <property type="protein sequence ID" value="AOG61010.1"/>
    <property type="molecule type" value="Genomic_DNA"/>
</dbReference>
<dbReference type="Proteomes" id="UP000094378">
    <property type="component" value="Chromosome"/>
</dbReference>
<reference evidence="1 2" key="1">
    <citation type="submission" date="2016-08" db="EMBL/GenBank/DDBJ databases">
        <title>Complete genome sequence of Spiroplasma helicoides TABS-2 (DSM 22551).</title>
        <authorList>
            <person name="Shen W.-Y."/>
            <person name="Lo W.-S."/>
            <person name="Lai Y.-C."/>
            <person name="Kuo C.-H."/>
        </authorList>
    </citation>
    <scope>NUCLEOTIDE SEQUENCE [LARGE SCALE GENOMIC DNA]</scope>
    <source>
        <strain evidence="1 2">TABS-2</strain>
    </source>
</reference>
<protein>
    <submittedName>
        <fullName evidence="1">Uncharacterized protein</fullName>
    </submittedName>
</protein>
<name>A0A1B3SM72_9MOLU</name>
<keyword evidence="2" id="KW-1185">Reference proteome</keyword>
<accession>A0A1B3SM72</accession>
<dbReference type="AlphaFoldDB" id="A0A1B3SM72"/>